<comment type="caution">
    <text evidence="2">The sequence shown here is derived from an EMBL/GenBank/DDBJ whole genome shotgun (WGS) entry which is preliminary data.</text>
</comment>
<protein>
    <submittedName>
        <fullName evidence="2">Uncharacterized protein</fullName>
    </submittedName>
</protein>
<name>A0A0F8YEL2_9ZZZZ</name>
<dbReference type="AlphaFoldDB" id="A0A0F8YEL2"/>
<evidence type="ECO:0000313" key="2">
    <source>
        <dbReference type="EMBL" id="KKK52594.1"/>
    </source>
</evidence>
<feature type="non-terminal residue" evidence="2">
    <location>
        <position position="56"/>
    </location>
</feature>
<organism evidence="2">
    <name type="scientific">marine sediment metagenome</name>
    <dbReference type="NCBI Taxonomy" id="412755"/>
    <lineage>
        <taxon>unclassified sequences</taxon>
        <taxon>metagenomes</taxon>
        <taxon>ecological metagenomes</taxon>
    </lineage>
</organism>
<gene>
    <name evidence="2" type="ORF">LCGC14_3103300</name>
</gene>
<reference evidence="2" key="1">
    <citation type="journal article" date="2015" name="Nature">
        <title>Complex archaea that bridge the gap between prokaryotes and eukaryotes.</title>
        <authorList>
            <person name="Spang A."/>
            <person name="Saw J.H."/>
            <person name="Jorgensen S.L."/>
            <person name="Zaremba-Niedzwiedzka K."/>
            <person name="Martijn J."/>
            <person name="Lind A.E."/>
            <person name="van Eijk R."/>
            <person name="Schleper C."/>
            <person name="Guy L."/>
            <person name="Ettema T.J."/>
        </authorList>
    </citation>
    <scope>NUCLEOTIDE SEQUENCE</scope>
</reference>
<sequence length="56" mass="6303">MSAGTYARTAEIRAKQSAAMKGKQSTLRHGHALRGNWSPTYTTWQGMLQRCLNHNQ</sequence>
<proteinExistence type="predicted"/>
<feature type="region of interest" description="Disordered" evidence="1">
    <location>
        <begin position="1"/>
        <end position="29"/>
    </location>
</feature>
<dbReference type="EMBL" id="LAZR01066941">
    <property type="protein sequence ID" value="KKK52594.1"/>
    <property type="molecule type" value="Genomic_DNA"/>
</dbReference>
<evidence type="ECO:0000256" key="1">
    <source>
        <dbReference type="SAM" id="MobiDB-lite"/>
    </source>
</evidence>
<accession>A0A0F8YEL2</accession>